<dbReference type="Pfam" id="PF09587">
    <property type="entry name" value="PGA_cap"/>
    <property type="match status" value="1"/>
</dbReference>
<evidence type="ECO:0000259" key="3">
    <source>
        <dbReference type="SMART" id="SM00854"/>
    </source>
</evidence>
<dbReference type="KEGG" id="palb:EJC50_21900"/>
<dbReference type="SMART" id="SM00854">
    <property type="entry name" value="PGA_cap"/>
    <property type="match status" value="1"/>
</dbReference>
<evidence type="ECO:0000313" key="4">
    <source>
        <dbReference type="EMBL" id="AZN43840.1"/>
    </source>
</evidence>
<proteinExistence type="inferred from homology"/>
<dbReference type="OrthoDB" id="9810906at2"/>
<reference evidence="5" key="1">
    <citation type="submission" date="2018-12" db="EMBL/GenBank/DDBJ databases">
        <title>Genome sequence of Peanibacillus sp.</title>
        <authorList>
            <person name="Subramani G."/>
            <person name="Srinivasan S."/>
            <person name="Kim M.K."/>
        </authorList>
    </citation>
    <scope>NUCLEOTIDE SEQUENCE [LARGE SCALE GENOMIC DNA]</scope>
    <source>
        <strain evidence="5">18JY67-1</strain>
    </source>
</reference>
<dbReference type="InterPro" id="IPR052169">
    <property type="entry name" value="CW_Biosynth-Accessory"/>
</dbReference>
<gene>
    <name evidence="4" type="ORF">EJC50_21900</name>
</gene>
<evidence type="ECO:0000256" key="2">
    <source>
        <dbReference type="SAM" id="MobiDB-lite"/>
    </source>
</evidence>
<protein>
    <submittedName>
        <fullName evidence="4">CapA family protein</fullName>
    </submittedName>
</protein>
<dbReference type="PANTHER" id="PTHR33393">
    <property type="entry name" value="POLYGLUTAMINE SYNTHESIS ACCESSORY PROTEIN RV0574C-RELATED"/>
    <property type="match status" value="1"/>
</dbReference>
<dbReference type="PANTHER" id="PTHR33393:SF12">
    <property type="entry name" value="CAPSULE BIOSYNTHESIS PROTEIN CAPA"/>
    <property type="match status" value="1"/>
</dbReference>
<dbReference type="InterPro" id="IPR019079">
    <property type="entry name" value="Capsule_synth_CapA"/>
</dbReference>
<name>A0A3S9ADM3_9BACL</name>
<feature type="domain" description="Capsule synthesis protein CapA" evidence="3">
    <location>
        <begin position="78"/>
        <end position="330"/>
    </location>
</feature>
<keyword evidence="5" id="KW-1185">Reference proteome</keyword>
<feature type="region of interest" description="Disordered" evidence="2">
    <location>
        <begin position="1"/>
        <end position="75"/>
    </location>
</feature>
<dbReference type="AlphaFoldDB" id="A0A3S9ADM3"/>
<evidence type="ECO:0000313" key="5">
    <source>
        <dbReference type="Proteomes" id="UP000272528"/>
    </source>
</evidence>
<dbReference type="InterPro" id="IPR029052">
    <property type="entry name" value="Metallo-depent_PP-like"/>
</dbReference>
<comment type="similarity">
    <text evidence="1">Belongs to the CapA family.</text>
</comment>
<dbReference type="CDD" id="cd07381">
    <property type="entry name" value="MPP_CapA"/>
    <property type="match status" value="1"/>
</dbReference>
<sequence length="427" mass="45381">MNNTANGDGGSGDSSAAPDSSSNDTATQNGDGAANGNAGQGSSTTNDTPSQEGDGSVGGGSSSAEPPPSEPEKSSDATWIAVGDIMMHMPQLPGAYNEKTKTYNFNSFFTAVKPILEQGDWSLANLETPIGGKSLGYSGYPRFNAPTELGDALKYAGFTTVTNANNHALDRGAKGISLTLAKLEKLGFDIKGTARSKYESEQITIVERKGIKMGLLAYTYGTNGIPLPKDQPYSVSLIDEARMLQDIKNVRAAGADFITIALHFGTEYQTMPNDIQKNLARKLIAAGADIIAGSHPHVVQPYEMVEAAQPDGTVHKGLIIYSMGNFISSQQGKSKDFGVIYKVHIHKDGPSKQTTIKEVEAIPTWVHRVTASSISKFSVVPLKQTIDSKSLKDLSSADYRGLTSMYSQLTKRIHAMSSKPLILPAAG</sequence>
<evidence type="ECO:0000256" key="1">
    <source>
        <dbReference type="ARBA" id="ARBA00005662"/>
    </source>
</evidence>
<feature type="compositionally biased region" description="Low complexity" evidence="2">
    <location>
        <begin position="13"/>
        <end position="54"/>
    </location>
</feature>
<dbReference type="Gene3D" id="3.60.21.10">
    <property type="match status" value="1"/>
</dbReference>
<accession>A0A3S9ADM3</accession>
<organism evidence="4 5">
    <name type="scientific">Paenibacillus albus</name>
    <dbReference type="NCBI Taxonomy" id="2495582"/>
    <lineage>
        <taxon>Bacteria</taxon>
        <taxon>Bacillati</taxon>
        <taxon>Bacillota</taxon>
        <taxon>Bacilli</taxon>
        <taxon>Bacillales</taxon>
        <taxon>Paenibacillaceae</taxon>
        <taxon>Paenibacillus</taxon>
    </lineage>
</organism>
<dbReference type="Proteomes" id="UP000272528">
    <property type="component" value="Chromosome"/>
</dbReference>
<dbReference type="SUPFAM" id="SSF56300">
    <property type="entry name" value="Metallo-dependent phosphatases"/>
    <property type="match status" value="1"/>
</dbReference>
<dbReference type="EMBL" id="CP034437">
    <property type="protein sequence ID" value="AZN43840.1"/>
    <property type="molecule type" value="Genomic_DNA"/>
</dbReference>